<dbReference type="EMBL" id="CAXLJM020000164">
    <property type="protein sequence ID" value="CAL8146598.1"/>
    <property type="molecule type" value="Genomic_DNA"/>
</dbReference>
<keyword evidence="1" id="KW-0812">Transmembrane</keyword>
<proteinExistence type="predicted"/>
<feature type="transmembrane region" description="Helical" evidence="1">
    <location>
        <begin position="59"/>
        <end position="81"/>
    </location>
</feature>
<evidence type="ECO:0008006" key="4">
    <source>
        <dbReference type="Google" id="ProtNLM"/>
    </source>
</evidence>
<accession>A0ABP1S7X2</accession>
<dbReference type="Proteomes" id="UP001642540">
    <property type="component" value="Unassembled WGS sequence"/>
</dbReference>
<keyword evidence="1" id="KW-1133">Transmembrane helix</keyword>
<reference evidence="2 3" key="1">
    <citation type="submission" date="2024-08" db="EMBL/GenBank/DDBJ databases">
        <authorList>
            <person name="Cucini C."/>
            <person name="Frati F."/>
        </authorList>
    </citation>
    <scope>NUCLEOTIDE SEQUENCE [LARGE SCALE GENOMIC DNA]</scope>
</reference>
<feature type="transmembrane region" description="Helical" evidence="1">
    <location>
        <begin position="20"/>
        <end position="39"/>
    </location>
</feature>
<comment type="caution">
    <text evidence="2">The sequence shown here is derived from an EMBL/GenBank/DDBJ whole genome shotgun (WGS) entry which is preliminary data.</text>
</comment>
<keyword evidence="1" id="KW-0472">Membrane</keyword>
<organism evidence="2 3">
    <name type="scientific">Orchesella dallaii</name>
    <dbReference type="NCBI Taxonomy" id="48710"/>
    <lineage>
        <taxon>Eukaryota</taxon>
        <taxon>Metazoa</taxon>
        <taxon>Ecdysozoa</taxon>
        <taxon>Arthropoda</taxon>
        <taxon>Hexapoda</taxon>
        <taxon>Collembola</taxon>
        <taxon>Entomobryomorpha</taxon>
        <taxon>Entomobryoidea</taxon>
        <taxon>Orchesellidae</taxon>
        <taxon>Orchesellinae</taxon>
        <taxon>Orchesella</taxon>
    </lineage>
</organism>
<protein>
    <recommendedName>
        <fullName evidence="4">Transmembrane protein</fullName>
    </recommendedName>
</protein>
<evidence type="ECO:0000256" key="1">
    <source>
        <dbReference type="SAM" id="Phobius"/>
    </source>
</evidence>
<sequence length="105" mass="12406">MNTPLRDQRPRLTSSNFRRIDIFGIFMLFLFYSVDQTSAAKCEWTWFTFMDCLDKQQKLGLLMPFIMLGFLGVFIIVCNCLQQRFSSRVHMNPNHIKNVPETSNF</sequence>
<evidence type="ECO:0000313" key="2">
    <source>
        <dbReference type="EMBL" id="CAL8146598.1"/>
    </source>
</evidence>
<evidence type="ECO:0000313" key="3">
    <source>
        <dbReference type="Proteomes" id="UP001642540"/>
    </source>
</evidence>
<name>A0ABP1S7X2_9HEXA</name>
<gene>
    <name evidence="2" type="ORF">ODALV1_LOCUS30868</name>
</gene>
<keyword evidence="3" id="KW-1185">Reference proteome</keyword>